<reference evidence="1 2" key="1">
    <citation type="submission" date="2015-09" db="EMBL/GenBank/DDBJ databases">
        <title>Genome of Desulfovibrio dechloracetivorans BerOc1, a mercury methylating strain isolated from highly hydrocarbons and metals contaminated coastal sediments.</title>
        <authorList>
            <person name="Goni Urriza M."/>
            <person name="Gassie C."/>
            <person name="Bouchez O."/>
            <person name="Klopp C."/>
            <person name="Ranchou-Peyruse A."/>
            <person name="Remy G."/>
        </authorList>
    </citation>
    <scope>NUCLEOTIDE SEQUENCE [LARGE SCALE GENOMIC DNA]</scope>
    <source>
        <strain evidence="1 2">BerOc1</strain>
    </source>
</reference>
<proteinExistence type="predicted"/>
<sequence length="48" mass="5704">MTSIRSRLQHRLNPLHVYCRLRSLGMAHRPAVMVSSCWERALYRHILS</sequence>
<comment type="caution">
    <text evidence="1">The sequence shown here is derived from an EMBL/GenBank/DDBJ whole genome shotgun (WGS) entry which is preliminary data.</text>
</comment>
<dbReference type="RefSeq" id="WP_165610785.1">
    <property type="nucleotide sequence ID" value="NZ_LKAQ01000004.1"/>
</dbReference>
<dbReference type="AlphaFoldDB" id="A0A1J5MR61"/>
<protein>
    <submittedName>
        <fullName evidence="1">Uncharacterized protein</fullName>
    </submittedName>
</protein>
<dbReference type="EMBL" id="LKAQ01000004">
    <property type="protein sequence ID" value="OIQ49093.1"/>
    <property type="molecule type" value="Genomic_DNA"/>
</dbReference>
<accession>A0A1J5MR61</accession>
<name>A0A1J5MR61_9BACT</name>
<gene>
    <name evidence="1" type="ORF">BerOc1_01013</name>
</gene>
<evidence type="ECO:0000313" key="2">
    <source>
        <dbReference type="Proteomes" id="UP000181901"/>
    </source>
</evidence>
<keyword evidence="2" id="KW-1185">Reference proteome</keyword>
<dbReference type="Proteomes" id="UP000181901">
    <property type="component" value="Unassembled WGS sequence"/>
</dbReference>
<organism evidence="1 2">
    <name type="scientific">Pseudodesulfovibrio hydrargyri</name>
    <dbReference type="NCBI Taxonomy" id="2125990"/>
    <lineage>
        <taxon>Bacteria</taxon>
        <taxon>Pseudomonadati</taxon>
        <taxon>Thermodesulfobacteriota</taxon>
        <taxon>Desulfovibrionia</taxon>
        <taxon>Desulfovibrionales</taxon>
        <taxon>Desulfovibrionaceae</taxon>
    </lineage>
</organism>
<evidence type="ECO:0000313" key="1">
    <source>
        <dbReference type="EMBL" id="OIQ49093.1"/>
    </source>
</evidence>